<dbReference type="Proteomes" id="UP000244184">
    <property type="component" value="Unassembled WGS sequence"/>
</dbReference>
<dbReference type="InterPro" id="IPR015943">
    <property type="entry name" value="WD40/YVTN_repeat-like_dom_sf"/>
</dbReference>
<dbReference type="EMBL" id="PYHP01000095">
    <property type="protein sequence ID" value="PUA35186.1"/>
    <property type="molecule type" value="Genomic_DNA"/>
</dbReference>
<evidence type="ECO:0000313" key="2">
    <source>
        <dbReference type="Proteomes" id="UP000244184"/>
    </source>
</evidence>
<dbReference type="PANTHER" id="PTHR47197:SF3">
    <property type="entry name" value="DIHYDRO-HEME D1 DEHYDROGENASE"/>
    <property type="match status" value="1"/>
</dbReference>
<dbReference type="PANTHER" id="PTHR47197">
    <property type="entry name" value="PROTEIN NIRF"/>
    <property type="match status" value="1"/>
</dbReference>
<dbReference type="RefSeq" id="WP_108534743.1">
    <property type="nucleotide sequence ID" value="NZ_PYHP01000095.1"/>
</dbReference>
<dbReference type="AlphaFoldDB" id="A0A2T6FTF0"/>
<sequence>MRYFMIVSLTLLILAGCSDPIKDTEPIGENMKLVVHPFTRSLSVVDTEKFEIIRTIPLGRFVVDYATAPNGKVYIPLYDDKGDKESYVAVLDPRTGSLKKIPNKFGSEDFITITKDGTAFIRTGIFKNVKDNHTLLIDTKTDQVIGSVLIPGAWTRLERFSDTQVIVGVDNPENGTEGNVYIVDRNKAVPIFPESLHPRAPFEIRYNSESGTAYFLYNGVVDEQLRQRYMTKTTDIKMLEAHIDVWNLKTLTRINQIYLPFPRPSSMVLDSRGLLYVGNWDVSPNEPVNHVLVVNPSSGQVRQLETVRNPESVHIDKDRLYVGSGTDGEMDIFQLPNLEHVKRISSFKDKVRLPMITIN</sequence>
<dbReference type="InterPro" id="IPR051200">
    <property type="entry name" value="Host-pathogen_enzymatic-act"/>
</dbReference>
<organism evidence="1 2">
    <name type="scientific">Paenibacillus elgii</name>
    <dbReference type="NCBI Taxonomy" id="189691"/>
    <lineage>
        <taxon>Bacteria</taxon>
        <taxon>Bacillati</taxon>
        <taxon>Bacillota</taxon>
        <taxon>Bacilli</taxon>
        <taxon>Bacillales</taxon>
        <taxon>Paenibacillaceae</taxon>
        <taxon>Paenibacillus</taxon>
    </lineage>
</organism>
<name>A0A2T6FTF0_9BACL</name>
<dbReference type="Gene3D" id="2.130.10.10">
    <property type="entry name" value="YVTN repeat-like/Quinoprotein amine dehydrogenase"/>
    <property type="match status" value="2"/>
</dbReference>
<dbReference type="PROSITE" id="PS51257">
    <property type="entry name" value="PROKAR_LIPOPROTEIN"/>
    <property type="match status" value="1"/>
</dbReference>
<reference evidence="1 2" key="1">
    <citation type="submission" date="2018-03" db="EMBL/GenBank/DDBJ databases">
        <title>Genome sequence of Paenibacillus elgii strain AC13 an antimicrobial compound producing bacteria.</title>
        <authorList>
            <person name="Kurokawa A.S."/>
            <person name="Araujo J.F."/>
            <person name="Costa R.A."/>
            <person name="Ortega D.B."/>
            <person name="Pires A.S."/>
            <person name="Pappas G.J.Jr."/>
            <person name="Franco O.L."/>
            <person name="Barreto C."/>
            <person name="Magalhaes B.S."/>
            <person name="Kruger R.H."/>
        </authorList>
    </citation>
    <scope>NUCLEOTIDE SEQUENCE [LARGE SCALE GENOMIC DNA]</scope>
    <source>
        <strain evidence="1 2">AC13</strain>
    </source>
</reference>
<accession>A0A2T6FTF0</accession>
<comment type="caution">
    <text evidence="1">The sequence shown here is derived from an EMBL/GenBank/DDBJ whole genome shotgun (WGS) entry which is preliminary data.</text>
</comment>
<dbReference type="SUPFAM" id="SSF101898">
    <property type="entry name" value="NHL repeat"/>
    <property type="match status" value="1"/>
</dbReference>
<gene>
    <name evidence="1" type="ORF">C8Z91_31755</name>
</gene>
<protein>
    <submittedName>
        <fullName evidence="1">Uncharacterized protein</fullName>
    </submittedName>
</protein>
<proteinExistence type="predicted"/>
<evidence type="ECO:0000313" key="1">
    <source>
        <dbReference type="EMBL" id="PUA35186.1"/>
    </source>
</evidence>